<feature type="region of interest" description="Disordered" evidence="7">
    <location>
        <begin position="70"/>
        <end position="95"/>
    </location>
</feature>
<keyword evidence="3" id="KW-0238">DNA-binding</keyword>
<evidence type="ECO:0000256" key="6">
    <source>
        <dbReference type="SAM" id="Coils"/>
    </source>
</evidence>
<dbReference type="GO" id="GO:0003700">
    <property type="term" value="F:DNA-binding transcription factor activity"/>
    <property type="evidence" value="ECO:0007669"/>
    <property type="project" value="InterPro"/>
</dbReference>
<evidence type="ECO:0000256" key="5">
    <source>
        <dbReference type="ARBA" id="ARBA00023242"/>
    </source>
</evidence>
<dbReference type="GO" id="GO:0005634">
    <property type="term" value="C:nucleus"/>
    <property type="evidence" value="ECO:0007669"/>
    <property type="project" value="UniProtKB-SubCell"/>
</dbReference>
<name>A0A812CNB3_ACAPH</name>
<evidence type="ECO:0000259" key="8">
    <source>
        <dbReference type="PROSITE" id="PS50217"/>
    </source>
</evidence>
<evidence type="ECO:0000256" key="2">
    <source>
        <dbReference type="ARBA" id="ARBA00023015"/>
    </source>
</evidence>
<dbReference type="InterPro" id="IPR051027">
    <property type="entry name" value="bZIP_transcription_factors"/>
</dbReference>
<dbReference type="Pfam" id="PF00170">
    <property type="entry name" value="bZIP_1"/>
    <property type="match status" value="1"/>
</dbReference>
<organism evidence="9 10">
    <name type="scientific">Acanthosepion pharaonis</name>
    <name type="common">Pharaoh cuttlefish</name>
    <name type="synonym">Sepia pharaonis</name>
    <dbReference type="NCBI Taxonomy" id="158019"/>
    <lineage>
        <taxon>Eukaryota</taxon>
        <taxon>Metazoa</taxon>
        <taxon>Spiralia</taxon>
        <taxon>Lophotrochozoa</taxon>
        <taxon>Mollusca</taxon>
        <taxon>Cephalopoda</taxon>
        <taxon>Coleoidea</taxon>
        <taxon>Decapodiformes</taxon>
        <taxon>Sepiida</taxon>
        <taxon>Sepiina</taxon>
        <taxon>Sepiidae</taxon>
        <taxon>Acanthosepion</taxon>
    </lineage>
</organism>
<dbReference type="OrthoDB" id="295274at2759"/>
<dbReference type="InterPro" id="IPR004827">
    <property type="entry name" value="bZIP"/>
</dbReference>
<comment type="caution">
    <text evidence="9">The sequence shown here is derived from an EMBL/GenBank/DDBJ whole genome shotgun (WGS) entry which is preliminary data.</text>
</comment>
<reference evidence="9" key="1">
    <citation type="submission" date="2021-01" db="EMBL/GenBank/DDBJ databases">
        <authorList>
            <person name="Li R."/>
            <person name="Bekaert M."/>
        </authorList>
    </citation>
    <scope>NUCLEOTIDE SEQUENCE</scope>
    <source>
        <strain evidence="9">Farmed</strain>
    </source>
</reference>
<keyword evidence="6" id="KW-0175">Coiled coil</keyword>
<dbReference type="PRINTS" id="PR00043">
    <property type="entry name" value="LEUZIPPRJUN"/>
</dbReference>
<feature type="compositionally biased region" description="Basic and acidic residues" evidence="7">
    <location>
        <begin position="377"/>
        <end position="387"/>
    </location>
</feature>
<dbReference type="Gene3D" id="1.20.5.170">
    <property type="match status" value="1"/>
</dbReference>
<feature type="compositionally biased region" description="Polar residues" evidence="7">
    <location>
        <begin position="167"/>
        <end position="176"/>
    </location>
</feature>
<dbReference type="GO" id="GO:0003677">
    <property type="term" value="F:DNA binding"/>
    <property type="evidence" value="ECO:0007669"/>
    <property type="project" value="UniProtKB-KW"/>
</dbReference>
<evidence type="ECO:0000256" key="3">
    <source>
        <dbReference type="ARBA" id="ARBA00023125"/>
    </source>
</evidence>
<dbReference type="CDD" id="cd14687">
    <property type="entry name" value="bZIP_ATF2"/>
    <property type="match status" value="1"/>
</dbReference>
<evidence type="ECO:0000256" key="4">
    <source>
        <dbReference type="ARBA" id="ARBA00023163"/>
    </source>
</evidence>
<feature type="region of interest" description="Disordered" evidence="7">
    <location>
        <begin position="367"/>
        <end position="387"/>
    </location>
</feature>
<accession>A0A812CNB3</accession>
<dbReference type="InterPro" id="IPR002112">
    <property type="entry name" value="Leuzip_Jun"/>
</dbReference>
<dbReference type="EMBL" id="CAHIKZ030001778">
    <property type="protein sequence ID" value="CAE1274287.1"/>
    <property type="molecule type" value="Genomic_DNA"/>
</dbReference>
<dbReference type="FunFam" id="1.20.5.170:FF:000010">
    <property type="entry name" value="Cyclic AMP-dependent transcription factor ATF-2"/>
    <property type="match status" value="1"/>
</dbReference>
<gene>
    <name evidence="9" type="ORF">SPHA_38765</name>
</gene>
<evidence type="ECO:0000256" key="7">
    <source>
        <dbReference type="SAM" id="MobiDB-lite"/>
    </source>
</evidence>
<feature type="domain" description="BZIP" evidence="8">
    <location>
        <begin position="384"/>
        <end position="447"/>
    </location>
</feature>
<keyword evidence="10" id="KW-1185">Reference proteome</keyword>
<dbReference type="PANTHER" id="PTHR19304">
    <property type="entry name" value="CYCLIC-AMP RESPONSE ELEMENT BINDING PROTEIN"/>
    <property type="match status" value="1"/>
</dbReference>
<dbReference type="Proteomes" id="UP000597762">
    <property type="component" value="Unassembled WGS sequence"/>
</dbReference>
<keyword evidence="4" id="KW-0804">Transcription</keyword>
<dbReference type="InterPro" id="IPR046347">
    <property type="entry name" value="bZIP_sf"/>
</dbReference>
<protein>
    <submittedName>
        <fullName evidence="9">ATF2</fullName>
    </submittedName>
</protein>
<dbReference type="SMART" id="SM00338">
    <property type="entry name" value="BRLZ"/>
    <property type="match status" value="1"/>
</dbReference>
<feature type="compositionally biased region" description="Low complexity" evidence="7">
    <location>
        <begin position="192"/>
        <end position="207"/>
    </location>
</feature>
<keyword evidence="5" id="KW-0539">Nucleus</keyword>
<sequence>MRFTNEDHLTVHLKKHEMCLALNSGNNSRTPNNLFLDQTPTPTKFLKNCEEIGLFQDLTKNPFEEAFKKASETGGPDVSSDAVPLPGPHSNEVLHTPVVSRPHKTVETLKLENEEIEIQVVDESSNEATSRSCVIQQQLENKRSSHGTSMATPPPPASTSGTVSATHSMPQPTSTTSDDDGVIMSTTQNADSSVPSTDSATTSSTGSIPSVIQTSSAPILSPNIISSTQYTMQVYLQLPTGQTVPVQIPATITNSAMPMASIPVPTISPKSSSATVASAAAAATTSSSSGLSQPSLAKQKLKAALQSSQNVPQDLTTSNNSRLVDSANHISQMASPSPSSVSVKTETASIASDATASSPESLDAAIISGGVIKRPKRSGEDDPDERRRKFLERNRAAAARCRQKRKQWITNLEKKAEELQNTNSRLQSEVNLLRTEVAQLKSLLLAHKDCPITLQQKSMGQLSIQTVPMTGETPNIIITSTAISAGENIVSANLTNVVASSSSAPVSSSTPSTNFSTGGIATTVVIDRSNGNSISSKNSNSLMSETTILASPK</sequence>
<evidence type="ECO:0000313" key="10">
    <source>
        <dbReference type="Proteomes" id="UP000597762"/>
    </source>
</evidence>
<proteinExistence type="predicted"/>
<dbReference type="AlphaFoldDB" id="A0A812CNB3"/>
<comment type="subcellular location">
    <subcellularLocation>
        <location evidence="1">Nucleus</location>
    </subcellularLocation>
</comment>
<feature type="region of interest" description="Disordered" evidence="7">
    <location>
        <begin position="139"/>
        <end position="210"/>
    </location>
</feature>
<dbReference type="PROSITE" id="PS00036">
    <property type="entry name" value="BZIP_BASIC"/>
    <property type="match status" value="1"/>
</dbReference>
<evidence type="ECO:0000256" key="1">
    <source>
        <dbReference type="ARBA" id="ARBA00004123"/>
    </source>
</evidence>
<keyword evidence="2" id="KW-0805">Transcription regulation</keyword>
<feature type="coiled-coil region" evidence="6">
    <location>
        <begin position="405"/>
        <end position="443"/>
    </location>
</feature>
<evidence type="ECO:0000313" key="9">
    <source>
        <dbReference type="EMBL" id="CAE1274287.1"/>
    </source>
</evidence>
<dbReference type="SUPFAM" id="SSF57959">
    <property type="entry name" value="Leucine zipper domain"/>
    <property type="match status" value="1"/>
</dbReference>
<dbReference type="PROSITE" id="PS50217">
    <property type="entry name" value="BZIP"/>
    <property type="match status" value="1"/>
</dbReference>